<gene>
    <name evidence="1" type="ORF">J2W68_002105</name>
</gene>
<organism evidence="1 2">
    <name type="scientific">Luteimonas terrae</name>
    <dbReference type="NCBI Taxonomy" id="1530191"/>
    <lineage>
        <taxon>Bacteria</taxon>
        <taxon>Pseudomonadati</taxon>
        <taxon>Pseudomonadota</taxon>
        <taxon>Gammaproteobacteria</taxon>
        <taxon>Lysobacterales</taxon>
        <taxon>Lysobacteraceae</taxon>
        <taxon>Luteimonas</taxon>
    </lineage>
</organism>
<name>A0ABU1XZ75_9GAMM</name>
<comment type="caution">
    <text evidence="1">The sequence shown here is derived from an EMBL/GenBank/DDBJ whole genome shotgun (WGS) entry which is preliminary data.</text>
</comment>
<proteinExistence type="predicted"/>
<accession>A0ABU1XZ75</accession>
<dbReference type="EMBL" id="JAVDWO010000007">
    <property type="protein sequence ID" value="MDR7193371.1"/>
    <property type="molecule type" value="Genomic_DNA"/>
</dbReference>
<reference evidence="1 2" key="1">
    <citation type="submission" date="2023-07" db="EMBL/GenBank/DDBJ databases">
        <title>Sorghum-associated microbial communities from plants grown in Nebraska, USA.</title>
        <authorList>
            <person name="Schachtman D."/>
        </authorList>
    </citation>
    <scope>NUCLEOTIDE SEQUENCE [LARGE SCALE GENOMIC DNA]</scope>
    <source>
        <strain evidence="1 2">4099</strain>
    </source>
</reference>
<keyword evidence="2" id="KW-1185">Reference proteome</keyword>
<dbReference type="Proteomes" id="UP001256588">
    <property type="component" value="Unassembled WGS sequence"/>
</dbReference>
<dbReference type="RefSeq" id="WP_310235503.1">
    <property type="nucleotide sequence ID" value="NZ_JAVDWO010000007.1"/>
</dbReference>
<evidence type="ECO:0000313" key="1">
    <source>
        <dbReference type="EMBL" id="MDR7193371.1"/>
    </source>
</evidence>
<evidence type="ECO:0000313" key="2">
    <source>
        <dbReference type="Proteomes" id="UP001256588"/>
    </source>
</evidence>
<evidence type="ECO:0008006" key="3">
    <source>
        <dbReference type="Google" id="ProtNLM"/>
    </source>
</evidence>
<protein>
    <recommendedName>
        <fullName evidence="3">Clp R domain-containing protein</fullName>
    </recommendedName>
</protein>
<sequence length="110" mass="12223">MKTTLLNECNLVLDVTGRITGWRSANNPRHAPDHLLLALLVADREHDAVREALTQLTRRVAERGWIDLDADALRQASARFVAAQARRTDLLDRLTNVHVAPHIAAEAACQ</sequence>